<evidence type="ECO:0008006" key="3">
    <source>
        <dbReference type="Google" id="ProtNLM"/>
    </source>
</evidence>
<accession>A0ABU0URR2</accession>
<evidence type="ECO:0000313" key="2">
    <source>
        <dbReference type="Proteomes" id="UP001233360"/>
    </source>
</evidence>
<name>A0ABU0URR2_ACIBI</name>
<comment type="caution">
    <text evidence="1">The sequence shown here is derived from an EMBL/GenBank/DDBJ whole genome shotgun (WGS) entry which is preliminary data.</text>
</comment>
<evidence type="ECO:0000313" key="1">
    <source>
        <dbReference type="EMBL" id="MDQ1207234.1"/>
    </source>
</evidence>
<dbReference type="Pfam" id="PF13479">
    <property type="entry name" value="AAA_24"/>
    <property type="match status" value="1"/>
</dbReference>
<dbReference type="Proteomes" id="UP001233360">
    <property type="component" value="Unassembled WGS sequence"/>
</dbReference>
<dbReference type="InterPro" id="IPR027417">
    <property type="entry name" value="P-loop_NTPase"/>
</dbReference>
<dbReference type="SUPFAM" id="SSF52540">
    <property type="entry name" value="P-loop containing nucleoside triphosphate hydrolases"/>
    <property type="match status" value="1"/>
</dbReference>
<reference evidence="1 2" key="1">
    <citation type="submission" date="2023-07" db="EMBL/GenBank/DDBJ databases">
        <title>Functional and genomic diversity of the sorghum phyllosphere microbiome.</title>
        <authorList>
            <person name="Shade A."/>
        </authorList>
    </citation>
    <scope>NUCLEOTIDE SEQUENCE [LARGE SCALE GENOMIC DNA]</scope>
    <source>
        <strain evidence="1 2">SORGH_AS_0887</strain>
    </source>
</reference>
<organism evidence="1 2">
    <name type="scientific">Acinetobacter baylyi</name>
    <dbReference type="NCBI Taxonomy" id="202950"/>
    <lineage>
        <taxon>Bacteria</taxon>
        <taxon>Pseudomonadati</taxon>
        <taxon>Pseudomonadota</taxon>
        <taxon>Gammaproteobacteria</taxon>
        <taxon>Moraxellales</taxon>
        <taxon>Moraxellaceae</taxon>
        <taxon>Acinetobacter</taxon>
    </lineage>
</organism>
<gene>
    <name evidence="1" type="ORF">QE380_000157</name>
</gene>
<keyword evidence="2" id="KW-1185">Reference proteome</keyword>
<proteinExistence type="predicted"/>
<dbReference type="RefSeq" id="WP_307001303.1">
    <property type="nucleotide sequence ID" value="NZ_JAUTBK010000002.1"/>
</dbReference>
<dbReference type="EMBL" id="JAUTBK010000002">
    <property type="protein sequence ID" value="MDQ1207234.1"/>
    <property type="molecule type" value="Genomic_DNA"/>
</dbReference>
<sequence>MNTHNSEHFSFAKAERKKAKLKLNLNGASGSGKTYSALVLASSLGQKIAVIDTENESASLYANEFSFDTLPLRPPYSPERFAGAIQAAKNMGYDVLIIDSASHEWIGSGGCLEINDTTAANKFRGNTWSAWSETTPRHRKFIDAILQTDMHIITTTRAKTETIQGENKKIMKLGMKAEQRDGYEYELTIALDVVHESHVVLPTKDRTKLFNTAGEIIAKETGEKLIAWLNDGRSQEEALQAAFEEAIKRIDATTDVAELGIIYSQFKGTDCEAGIVSACGNRKQAILGSHGTA</sequence>
<protein>
    <recommendedName>
        <fullName evidence="3">AAA+ ATPase domain-containing protein</fullName>
    </recommendedName>
</protein>